<dbReference type="Proteomes" id="UP001187315">
    <property type="component" value="Unassembled WGS sequence"/>
</dbReference>
<gene>
    <name evidence="2" type="ORF">Q7C36_006082</name>
</gene>
<evidence type="ECO:0000256" key="1">
    <source>
        <dbReference type="SAM" id="MobiDB-lite"/>
    </source>
</evidence>
<sequence length="117" mass="12976">MCSDLYSSRSASRGPHQRSPDQQAPFAEARARGRVWLEECTVLPLSAFIKLSPKMASLPHHKSSCDSQVYIAAEAHMGQETEGGEVLPERGKEEEQQPQGIRDIFNSHINQASLKES</sequence>
<proteinExistence type="predicted"/>
<accession>A0AA88T4C2</accession>
<evidence type="ECO:0000313" key="2">
    <source>
        <dbReference type="EMBL" id="KAK2858163.1"/>
    </source>
</evidence>
<keyword evidence="3" id="KW-1185">Reference proteome</keyword>
<reference evidence="2" key="1">
    <citation type="submission" date="2023-08" db="EMBL/GenBank/DDBJ databases">
        <title>Pelteobagrus vachellii genome.</title>
        <authorList>
            <person name="Liu H."/>
        </authorList>
    </citation>
    <scope>NUCLEOTIDE SEQUENCE</scope>
    <source>
        <strain evidence="2">PRFRI_2022a</strain>
        <tissue evidence="2">Muscle</tissue>
    </source>
</reference>
<evidence type="ECO:0000313" key="3">
    <source>
        <dbReference type="Proteomes" id="UP001187315"/>
    </source>
</evidence>
<dbReference type="EMBL" id="JAVHJS010000005">
    <property type="protein sequence ID" value="KAK2858163.1"/>
    <property type="molecule type" value="Genomic_DNA"/>
</dbReference>
<comment type="caution">
    <text evidence="2">The sequence shown here is derived from an EMBL/GenBank/DDBJ whole genome shotgun (WGS) entry which is preliminary data.</text>
</comment>
<dbReference type="AlphaFoldDB" id="A0AA88T4C2"/>
<protein>
    <submittedName>
        <fullName evidence="2">Uncharacterized protein</fullName>
    </submittedName>
</protein>
<feature type="region of interest" description="Disordered" evidence="1">
    <location>
        <begin position="1"/>
        <end position="27"/>
    </location>
</feature>
<feature type="region of interest" description="Disordered" evidence="1">
    <location>
        <begin position="79"/>
        <end position="103"/>
    </location>
</feature>
<feature type="compositionally biased region" description="Polar residues" evidence="1">
    <location>
        <begin position="1"/>
        <end position="11"/>
    </location>
</feature>
<name>A0AA88T4C2_TACVA</name>
<organism evidence="2 3">
    <name type="scientific">Tachysurus vachellii</name>
    <name type="common">Darkbarbel catfish</name>
    <name type="synonym">Pelteobagrus vachellii</name>
    <dbReference type="NCBI Taxonomy" id="175792"/>
    <lineage>
        <taxon>Eukaryota</taxon>
        <taxon>Metazoa</taxon>
        <taxon>Chordata</taxon>
        <taxon>Craniata</taxon>
        <taxon>Vertebrata</taxon>
        <taxon>Euteleostomi</taxon>
        <taxon>Actinopterygii</taxon>
        <taxon>Neopterygii</taxon>
        <taxon>Teleostei</taxon>
        <taxon>Ostariophysi</taxon>
        <taxon>Siluriformes</taxon>
        <taxon>Bagridae</taxon>
        <taxon>Tachysurus</taxon>
    </lineage>
</organism>